<evidence type="ECO:0000313" key="3">
    <source>
        <dbReference type="Proteomes" id="UP000257109"/>
    </source>
</evidence>
<reference evidence="2" key="1">
    <citation type="submission" date="2018-05" db="EMBL/GenBank/DDBJ databases">
        <title>Draft genome of Mucuna pruriens seed.</title>
        <authorList>
            <person name="Nnadi N.E."/>
            <person name="Vos R."/>
            <person name="Hasami M.H."/>
            <person name="Devisetty U.K."/>
            <person name="Aguiy J.C."/>
        </authorList>
    </citation>
    <scope>NUCLEOTIDE SEQUENCE [LARGE SCALE GENOMIC DNA]</scope>
    <source>
        <strain evidence="2">JCA_2017</strain>
    </source>
</reference>
<sequence length="251" mass="27721">MTADFRSLPIRILSFACSKSAMLTALAPSIAALIAAMLIKFARSAPENPGKYEEVSYKLQFPPTSKIPLFHVSQSIKTIGCFIEPKLPPKLETHPTEVQPGKILDSREVMKSGLAVENATWENQYVLQQQFPTFCLKNKAKLPEEEGARFLAAEKRSLTLRAPTPTYISSNSLPLQEKNGTPASPAIALANIVFPVPGGPTSKTPFGSLPPRRVKRCHKGNKSYNNKDNKEKCRTRPHLRHVLDELDCQGS</sequence>
<protein>
    <submittedName>
        <fullName evidence="2">Uncharacterized protein</fullName>
    </submittedName>
</protein>
<evidence type="ECO:0000256" key="1">
    <source>
        <dbReference type="SAM" id="Phobius"/>
    </source>
</evidence>
<evidence type="ECO:0000313" key="2">
    <source>
        <dbReference type="EMBL" id="RDX86758.1"/>
    </source>
</evidence>
<name>A0A371G875_MUCPR</name>
<feature type="non-terminal residue" evidence="2">
    <location>
        <position position="1"/>
    </location>
</feature>
<dbReference type="EMBL" id="QJKJ01006429">
    <property type="protein sequence ID" value="RDX86758.1"/>
    <property type="molecule type" value="Genomic_DNA"/>
</dbReference>
<dbReference type="Proteomes" id="UP000257109">
    <property type="component" value="Unassembled WGS sequence"/>
</dbReference>
<keyword evidence="1" id="KW-1133">Transmembrane helix</keyword>
<keyword evidence="1" id="KW-0472">Membrane</keyword>
<keyword evidence="1" id="KW-0812">Transmembrane</keyword>
<dbReference type="AlphaFoldDB" id="A0A371G875"/>
<accession>A0A371G875</accession>
<comment type="caution">
    <text evidence="2">The sequence shown here is derived from an EMBL/GenBank/DDBJ whole genome shotgun (WGS) entry which is preliminary data.</text>
</comment>
<organism evidence="2 3">
    <name type="scientific">Mucuna pruriens</name>
    <name type="common">Velvet bean</name>
    <name type="synonym">Dolichos pruriens</name>
    <dbReference type="NCBI Taxonomy" id="157652"/>
    <lineage>
        <taxon>Eukaryota</taxon>
        <taxon>Viridiplantae</taxon>
        <taxon>Streptophyta</taxon>
        <taxon>Embryophyta</taxon>
        <taxon>Tracheophyta</taxon>
        <taxon>Spermatophyta</taxon>
        <taxon>Magnoliopsida</taxon>
        <taxon>eudicotyledons</taxon>
        <taxon>Gunneridae</taxon>
        <taxon>Pentapetalae</taxon>
        <taxon>rosids</taxon>
        <taxon>fabids</taxon>
        <taxon>Fabales</taxon>
        <taxon>Fabaceae</taxon>
        <taxon>Papilionoideae</taxon>
        <taxon>50 kb inversion clade</taxon>
        <taxon>NPAAA clade</taxon>
        <taxon>indigoferoid/millettioid clade</taxon>
        <taxon>Phaseoleae</taxon>
        <taxon>Mucuna</taxon>
    </lineage>
</organism>
<dbReference type="OrthoDB" id="5427578at2759"/>
<gene>
    <name evidence="2" type="ORF">CR513_31878</name>
</gene>
<dbReference type="PANTHER" id="PTHR37449">
    <property type="match status" value="1"/>
</dbReference>
<dbReference type="PANTHER" id="PTHR37449:SF1">
    <property type="entry name" value="OS02G0159950 PROTEIN"/>
    <property type="match status" value="1"/>
</dbReference>
<proteinExistence type="predicted"/>
<dbReference type="STRING" id="157652.A0A371G875"/>
<feature type="transmembrane region" description="Helical" evidence="1">
    <location>
        <begin position="21"/>
        <end position="39"/>
    </location>
</feature>
<keyword evidence="3" id="KW-1185">Reference proteome</keyword>